<keyword evidence="2" id="KW-1185">Reference proteome</keyword>
<dbReference type="Proteomes" id="UP000499080">
    <property type="component" value="Unassembled WGS sequence"/>
</dbReference>
<evidence type="ECO:0000313" key="2">
    <source>
        <dbReference type="Proteomes" id="UP000499080"/>
    </source>
</evidence>
<protein>
    <submittedName>
        <fullName evidence="1">Uncharacterized protein</fullName>
    </submittedName>
</protein>
<name>A0A4Y2G7C4_ARAVE</name>
<proteinExistence type="predicted"/>
<sequence length="109" mass="12438">MRSNKYSYFGTNETVKPAIHFTDKLDILEREKKKAMKIYGNQPIGLYPDSNFSLQQDCHKFVMTRVQACSKLTKASKSPWNELAASLPQPCRANSSQIIAETEYEYNPG</sequence>
<organism evidence="1 2">
    <name type="scientific">Araneus ventricosus</name>
    <name type="common">Orbweaver spider</name>
    <name type="synonym">Epeira ventricosa</name>
    <dbReference type="NCBI Taxonomy" id="182803"/>
    <lineage>
        <taxon>Eukaryota</taxon>
        <taxon>Metazoa</taxon>
        <taxon>Ecdysozoa</taxon>
        <taxon>Arthropoda</taxon>
        <taxon>Chelicerata</taxon>
        <taxon>Arachnida</taxon>
        <taxon>Araneae</taxon>
        <taxon>Araneomorphae</taxon>
        <taxon>Entelegynae</taxon>
        <taxon>Araneoidea</taxon>
        <taxon>Araneidae</taxon>
        <taxon>Araneus</taxon>
    </lineage>
</organism>
<comment type="caution">
    <text evidence="1">The sequence shown here is derived from an EMBL/GenBank/DDBJ whole genome shotgun (WGS) entry which is preliminary data.</text>
</comment>
<evidence type="ECO:0000313" key="1">
    <source>
        <dbReference type="EMBL" id="GBM49620.1"/>
    </source>
</evidence>
<reference evidence="1 2" key="1">
    <citation type="journal article" date="2019" name="Sci. Rep.">
        <title>Orb-weaving spider Araneus ventricosus genome elucidates the spidroin gene catalogue.</title>
        <authorList>
            <person name="Kono N."/>
            <person name="Nakamura H."/>
            <person name="Ohtoshi R."/>
            <person name="Moran D.A.P."/>
            <person name="Shinohara A."/>
            <person name="Yoshida Y."/>
            <person name="Fujiwara M."/>
            <person name="Mori M."/>
            <person name="Tomita M."/>
            <person name="Arakawa K."/>
        </authorList>
    </citation>
    <scope>NUCLEOTIDE SEQUENCE [LARGE SCALE GENOMIC DNA]</scope>
</reference>
<gene>
    <name evidence="1" type="ORF">AVEN_248999_1</name>
</gene>
<accession>A0A4Y2G7C4</accession>
<dbReference type="AlphaFoldDB" id="A0A4Y2G7C4"/>
<dbReference type="EMBL" id="BGPR01001265">
    <property type="protein sequence ID" value="GBM49620.1"/>
    <property type="molecule type" value="Genomic_DNA"/>
</dbReference>